<keyword evidence="11" id="KW-0407">Ion channel</keyword>
<evidence type="ECO:0000256" key="7">
    <source>
        <dbReference type="ARBA" id="ARBA00023136"/>
    </source>
</evidence>
<comment type="subcellular location">
    <subcellularLocation>
        <location evidence="1">Cell membrane</location>
        <topology evidence="1">Multi-pass membrane protein</topology>
    </subcellularLocation>
</comment>
<evidence type="ECO:0000256" key="11">
    <source>
        <dbReference type="ARBA" id="ARBA00023303"/>
    </source>
</evidence>
<keyword evidence="9" id="KW-0325">Glycoprotein</keyword>
<dbReference type="Proteomes" id="UP000095282">
    <property type="component" value="Unplaced"/>
</dbReference>
<dbReference type="InterPro" id="IPR019594">
    <property type="entry name" value="Glu/Gly-bd"/>
</dbReference>
<evidence type="ECO:0000256" key="6">
    <source>
        <dbReference type="ARBA" id="ARBA00023065"/>
    </source>
</evidence>
<keyword evidence="4 12" id="KW-0812">Transmembrane</keyword>
<keyword evidence="6" id="KW-0406">Ion transport</keyword>
<keyword evidence="5 12" id="KW-1133">Transmembrane helix</keyword>
<protein>
    <submittedName>
        <fullName evidence="15">Lig_chan-Glu_bd domain-containing protein</fullName>
    </submittedName>
</protein>
<evidence type="ECO:0000313" key="14">
    <source>
        <dbReference type="Proteomes" id="UP000095282"/>
    </source>
</evidence>
<reference evidence="15" key="1">
    <citation type="submission" date="2016-11" db="UniProtKB">
        <authorList>
            <consortium name="WormBaseParasite"/>
        </authorList>
    </citation>
    <scope>IDENTIFICATION</scope>
</reference>
<dbReference type="InterPro" id="IPR052192">
    <property type="entry name" value="Insect_Ionotropic_Sensory_Rcpt"/>
</dbReference>
<evidence type="ECO:0000256" key="4">
    <source>
        <dbReference type="ARBA" id="ARBA00022692"/>
    </source>
</evidence>
<feature type="transmembrane region" description="Helical" evidence="12">
    <location>
        <begin position="163"/>
        <end position="185"/>
    </location>
</feature>
<proteinExistence type="predicted"/>
<name>A0A1I7TJ31_9PELO</name>
<keyword evidence="14" id="KW-1185">Reference proteome</keyword>
<evidence type="ECO:0000256" key="1">
    <source>
        <dbReference type="ARBA" id="ARBA00004651"/>
    </source>
</evidence>
<dbReference type="GO" id="GO:0005886">
    <property type="term" value="C:plasma membrane"/>
    <property type="evidence" value="ECO:0007669"/>
    <property type="project" value="UniProtKB-SubCell"/>
</dbReference>
<dbReference type="STRING" id="1561998.A0A1I7TJ31"/>
<evidence type="ECO:0000256" key="5">
    <source>
        <dbReference type="ARBA" id="ARBA00022989"/>
    </source>
</evidence>
<keyword evidence="8" id="KW-0675">Receptor</keyword>
<evidence type="ECO:0000256" key="8">
    <source>
        <dbReference type="ARBA" id="ARBA00023170"/>
    </source>
</evidence>
<dbReference type="SUPFAM" id="SSF53850">
    <property type="entry name" value="Periplasmic binding protein-like II"/>
    <property type="match status" value="1"/>
</dbReference>
<evidence type="ECO:0000256" key="3">
    <source>
        <dbReference type="ARBA" id="ARBA00022475"/>
    </source>
</evidence>
<keyword evidence="3" id="KW-1003">Cell membrane</keyword>
<accession>A0A1I7TJ31</accession>
<dbReference type="PANTHER" id="PTHR42643">
    <property type="entry name" value="IONOTROPIC RECEPTOR 20A-RELATED"/>
    <property type="match status" value="1"/>
</dbReference>
<dbReference type="PANTHER" id="PTHR42643:SF24">
    <property type="entry name" value="IONOTROPIC RECEPTOR 60A"/>
    <property type="match status" value="1"/>
</dbReference>
<keyword evidence="10" id="KW-1071">Ligand-gated ion channel</keyword>
<dbReference type="AlphaFoldDB" id="A0A1I7TJ31"/>
<dbReference type="SMART" id="SM00918">
    <property type="entry name" value="Lig_chan-Glu_bd"/>
    <property type="match status" value="1"/>
</dbReference>
<evidence type="ECO:0000259" key="13">
    <source>
        <dbReference type="SMART" id="SM00918"/>
    </source>
</evidence>
<feature type="domain" description="Ionotropic glutamate receptor L-glutamate and glycine-binding" evidence="13">
    <location>
        <begin position="19"/>
        <end position="80"/>
    </location>
</feature>
<sequence length="261" mass="29435">MRGQTLKMVVPAIEPPYVNYVNFTDAAVAEKGYGPGVVIEILKEIGKRLNLTYKIIPASGSTWGEYLNGSWTGAFGQLVRGEVDLLAGGAIMEYDRSVISDLTYPFQFEPTGIMIRIREMVERGFTQKWIADYRSYVAMQKINECNSTTSGPKSYLDLKRAQGAFWVFLGGVGLGLMLFIGEFIFKCFRKRMVKHEEVAKPFEEVTTISPYSIQNVANLEVPDAIQPSENATDLVENWSLRRRNVMNLSLDLSRITNNMNF</sequence>
<evidence type="ECO:0000256" key="2">
    <source>
        <dbReference type="ARBA" id="ARBA00022448"/>
    </source>
</evidence>
<dbReference type="Gene3D" id="3.40.190.10">
    <property type="entry name" value="Periplasmic binding protein-like II"/>
    <property type="match status" value="1"/>
</dbReference>
<organism evidence="14 15">
    <name type="scientific">Caenorhabditis tropicalis</name>
    <dbReference type="NCBI Taxonomy" id="1561998"/>
    <lineage>
        <taxon>Eukaryota</taxon>
        <taxon>Metazoa</taxon>
        <taxon>Ecdysozoa</taxon>
        <taxon>Nematoda</taxon>
        <taxon>Chromadorea</taxon>
        <taxon>Rhabditida</taxon>
        <taxon>Rhabditina</taxon>
        <taxon>Rhabditomorpha</taxon>
        <taxon>Rhabditoidea</taxon>
        <taxon>Rhabditidae</taxon>
        <taxon>Peloderinae</taxon>
        <taxon>Caenorhabditis</taxon>
    </lineage>
</organism>
<evidence type="ECO:0000313" key="15">
    <source>
        <dbReference type="WBParaSite" id="Csp11.Scaffold626.g6422.t1"/>
    </source>
</evidence>
<evidence type="ECO:0000256" key="10">
    <source>
        <dbReference type="ARBA" id="ARBA00023286"/>
    </source>
</evidence>
<evidence type="ECO:0000256" key="9">
    <source>
        <dbReference type="ARBA" id="ARBA00023180"/>
    </source>
</evidence>
<dbReference type="eggNOG" id="KOG1052">
    <property type="taxonomic scope" value="Eukaryota"/>
</dbReference>
<dbReference type="Pfam" id="PF10613">
    <property type="entry name" value="Lig_chan-Glu_bd"/>
    <property type="match status" value="1"/>
</dbReference>
<evidence type="ECO:0000256" key="12">
    <source>
        <dbReference type="SAM" id="Phobius"/>
    </source>
</evidence>
<dbReference type="GO" id="GO:0015276">
    <property type="term" value="F:ligand-gated monoatomic ion channel activity"/>
    <property type="evidence" value="ECO:0007669"/>
    <property type="project" value="InterPro"/>
</dbReference>
<dbReference type="WBParaSite" id="Csp11.Scaffold626.g6422.t1">
    <property type="protein sequence ID" value="Csp11.Scaffold626.g6422.t1"/>
    <property type="gene ID" value="Csp11.Scaffold626.g6422"/>
</dbReference>
<keyword evidence="7 12" id="KW-0472">Membrane</keyword>
<keyword evidence="2" id="KW-0813">Transport</keyword>